<reference evidence="2 3" key="1">
    <citation type="submission" date="2011-11" db="EMBL/GenBank/DDBJ databases">
        <title>Complete sequence of Spirochaeta sp. grapes.</title>
        <authorList>
            <consortium name="US DOE Joint Genome Institute"/>
            <person name="Lucas S."/>
            <person name="Han J."/>
            <person name="Lapidus A."/>
            <person name="Cheng J.-F."/>
            <person name="Goodwin L."/>
            <person name="Pitluck S."/>
            <person name="Peters L."/>
            <person name="Ovchinnikova G."/>
            <person name="Munk A.C."/>
            <person name="Detter J.C."/>
            <person name="Han C."/>
            <person name="Tapia R."/>
            <person name="Land M."/>
            <person name="Hauser L."/>
            <person name="Kyrpides N."/>
            <person name="Ivanova N."/>
            <person name="Pagani I."/>
            <person name="Ritalahtilisa K."/>
            <person name="Loeffler F."/>
            <person name="Woyke T."/>
        </authorList>
    </citation>
    <scope>NUCLEOTIDE SEQUENCE [LARGE SCALE GENOMIC DNA]</scope>
    <source>
        <strain evidence="3">ATCC BAA-1885 / DSM 22778 / Grapes</strain>
    </source>
</reference>
<dbReference type="AlphaFoldDB" id="G8QRF5"/>
<dbReference type="NCBIfam" id="TIGR03071">
    <property type="entry name" value="couple_hipA"/>
    <property type="match status" value="1"/>
</dbReference>
<evidence type="ECO:0000313" key="2">
    <source>
        <dbReference type="EMBL" id="AEV28808.1"/>
    </source>
</evidence>
<dbReference type="OrthoDB" id="196808at2"/>
<dbReference type="HOGENOM" id="CLU_168268_1_0_12"/>
<sequence>MISTFRQGNVFFDGIFAGVIAETEKGYSFSYAASYLSGPVPHPVSLTLPLQGEAFTSTVFFPFFDGLIPEGWLLEISLETWKLNPRDRMGLLLATCKDSIGAVSVEAI</sequence>
<feature type="domain" description="HipA N-terminal subdomain 1" evidence="1">
    <location>
        <begin position="9"/>
        <end position="105"/>
    </location>
</feature>
<name>G8QRF5_SPHPG</name>
<gene>
    <name evidence="2" type="ordered locus">SpiGrapes_0983</name>
</gene>
<protein>
    <submittedName>
        <fullName evidence="2">HipA domain-containing protein</fullName>
    </submittedName>
</protein>
<dbReference type="KEGG" id="sgp:SpiGrapes_0983"/>
<evidence type="ECO:0000313" key="3">
    <source>
        <dbReference type="Proteomes" id="UP000005632"/>
    </source>
</evidence>
<dbReference type="InterPro" id="IPR017508">
    <property type="entry name" value="HipA_N1"/>
</dbReference>
<dbReference type="STRING" id="158190.SpiGrapes_0983"/>
<organism evidence="2 3">
    <name type="scientific">Sphaerochaeta pleomorpha (strain ATCC BAA-1885 / DSM 22778 / Grapes)</name>
    <dbReference type="NCBI Taxonomy" id="158190"/>
    <lineage>
        <taxon>Bacteria</taxon>
        <taxon>Pseudomonadati</taxon>
        <taxon>Spirochaetota</taxon>
        <taxon>Spirochaetia</taxon>
        <taxon>Spirochaetales</taxon>
        <taxon>Sphaerochaetaceae</taxon>
        <taxon>Sphaerochaeta</taxon>
    </lineage>
</organism>
<evidence type="ECO:0000259" key="1">
    <source>
        <dbReference type="Pfam" id="PF13657"/>
    </source>
</evidence>
<dbReference type="Proteomes" id="UP000005632">
    <property type="component" value="Chromosome"/>
</dbReference>
<dbReference type="RefSeq" id="WP_014269657.1">
    <property type="nucleotide sequence ID" value="NC_016633.1"/>
</dbReference>
<accession>G8QRF5</accession>
<dbReference type="Pfam" id="PF13657">
    <property type="entry name" value="Couple_hipA"/>
    <property type="match status" value="1"/>
</dbReference>
<proteinExistence type="predicted"/>
<dbReference type="EMBL" id="CP003155">
    <property type="protein sequence ID" value="AEV28808.1"/>
    <property type="molecule type" value="Genomic_DNA"/>
</dbReference>
<dbReference type="eggNOG" id="COG3550">
    <property type="taxonomic scope" value="Bacteria"/>
</dbReference>
<keyword evidence="3" id="KW-1185">Reference proteome</keyword>